<accession>A0A166QRX3</accession>
<feature type="transmembrane region" description="Helical" evidence="1">
    <location>
        <begin position="12"/>
        <end position="34"/>
    </location>
</feature>
<dbReference type="Gene3D" id="3.30.700.10">
    <property type="entry name" value="Glycoprotein, Type 4 Pilin"/>
    <property type="match status" value="1"/>
</dbReference>
<dbReference type="AlphaFoldDB" id="A0A166QRX3"/>
<evidence type="ECO:0000313" key="2">
    <source>
        <dbReference type="EMBL" id="KZN20765.1"/>
    </source>
</evidence>
<keyword evidence="1" id="KW-1133">Transmembrane helix</keyword>
<evidence type="ECO:0000313" key="3">
    <source>
        <dbReference type="Proteomes" id="UP000076489"/>
    </source>
</evidence>
<dbReference type="RefSeq" id="WP_063340809.1">
    <property type="nucleotide sequence ID" value="NZ_LUKJ01000002.1"/>
</dbReference>
<name>A0A166QRX3_PSEFL</name>
<dbReference type="InterPro" id="IPR012902">
    <property type="entry name" value="N_methyl_site"/>
</dbReference>
<gene>
    <name evidence="2" type="ORF">A1D17_04265</name>
</gene>
<reference evidence="2 3" key="2">
    <citation type="journal article" date="2018" name="Nature">
        <title>Mutant phenotypes for thousands of bacterial genes of unknown function.</title>
        <authorList>
            <person name="Price M.N."/>
            <person name="Wetmore K.M."/>
            <person name="Waters R.J."/>
            <person name="Callaghan M."/>
            <person name="Ray J."/>
            <person name="Liu H."/>
            <person name="Kuehl J.V."/>
            <person name="Melnyk R.A."/>
            <person name="Lamson J.S."/>
            <person name="Suh Y."/>
            <person name="Carlson H.K."/>
            <person name="Esquivel Z."/>
            <person name="Sadeeshkumar H."/>
            <person name="Chakraborty R."/>
            <person name="Zane G.M."/>
            <person name="Rubin B.E."/>
            <person name="Wall J.D."/>
            <person name="Visel A."/>
            <person name="Bristow J."/>
            <person name="Blow M.J."/>
            <person name="Arkin A.P."/>
            <person name="Deutschbauer A.M."/>
        </authorList>
    </citation>
    <scope>NUCLEOTIDE SEQUENCE [LARGE SCALE GENOMIC DNA]</scope>
    <source>
        <strain evidence="2 3">FW300-N1B4</strain>
    </source>
</reference>
<keyword evidence="1" id="KW-0812">Transmembrane</keyword>
<dbReference type="Proteomes" id="UP000076489">
    <property type="component" value="Unassembled WGS sequence"/>
</dbReference>
<dbReference type="OrthoDB" id="7031373at2"/>
<dbReference type="PROSITE" id="PS00409">
    <property type="entry name" value="PROKAR_NTER_METHYL"/>
    <property type="match status" value="1"/>
</dbReference>
<evidence type="ECO:0000256" key="1">
    <source>
        <dbReference type="SAM" id="Phobius"/>
    </source>
</evidence>
<dbReference type="Pfam" id="PF07963">
    <property type="entry name" value="N_methyl"/>
    <property type="match status" value="1"/>
</dbReference>
<dbReference type="InterPro" id="IPR045584">
    <property type="entry name" value="Pilin-like"/>
</dbReference>
<proteinExistence type="predicted"/>
<dbReference type="SUPFAM" id="SSF54523">
    <property type="entry name" value="Pili subunits"/>
    <property type="match status" value="1"/>
</dbReference>
<sequence>MMQLKRRSAKQKGFTLIEIMIAIAIVALLAAMFLPGLMRKREDAKYSTALTMLQKDFPQAIATQVSRTNICLGMVKADLLNRGVPNLNVWNLPWTLDSATANLVTISYPIDSTDANTAADMVTALTASTNIASATATANTKVTVGYRCN</sequence>
<protein>
    <submittedName>
        <fullName evidence="2">Pilus assembly protein</fullName>
    </submittedName>
</protein>
<dbReference type="EMBL" id="LUKJ01000002">
    <property type="protein sequence ID" value="KZN20765.1"/>
    <property type="molecule type" value="Genomic_DNA"/>
</dbReference>
<dbReference type="NCBIfam" id="TIGR02532">
    <property type="entry name" value="IV_pilin_GFxxxE"/>
    <property type="match status" value="1"/>
</dbReference>
<keyword evidence="1" id="KW-0472">Membrane</keyword>
<organism evidence="2 3">
    <name type="scientific">Pseudomonas fluorescens</name>
    <dbReference type="NCBI Taxonomy" id="294"/>
    <lineage>
        <taxon>Bacteria</taxon>
        <taxon>Pseudomonadati</taxon>
        <taxon>Pseudomonadota</taxon>
        <taxon>Gammaproteobacteria</taxon>
        <taxon>Pseudomonadales</taxon>
        <taxon>Pseudomonadaceae</taxon>
        <taxon>Pseudomonas</taxon>
    </lineage>
</organism>
<reference evidence="3" key="1">
    <citation type="submission" date="2016-03" db="EMBL/GenBank/DDBJ databases">
        <authorList>
            <person name="Ray J."/>
            <person name="Price M."/>
            <person name="Deutschbauer A."/>
        </authorList>
    </citation>
    <scope>NUCLEOTIDE SEQUENCE [LARGE SCALE GENOMIC DNA]</scope>
    <source>
        <strain evidence="3">FW300-N1B4</strain>
    </source>
</reference>
<comment type="caution">
    <text evidence="2">The sequence shown here is derived from an EMBL/GenBank/DDBJ whole genome shotgun (WGS) entry which is preliminary data.</text>
</comment>